<comment type="caution">
    <text evidence="1">The sequence shown here is derived from an EMBL/GenBank/DDBJ whole genome shotgun (WGS) entry which is preliminary data.</text>
</comment>
<evidence type="ECO:0000313" key="2">
    <source>
        <dbReference type="Proteomes" id="UP000294588"/>
    </source>
</evidence>
<reference evidence="1" key="1">
    <citation type="submission" date="2019-03" db="EMBL/GenBank/DDBJ databases">
        <title>Candidatus Syntrophosphaera thermopropionivorans: a novel player in syntrophic propionate oxidation during anaerobic digestion.</title>
        <authorList>
            <person name="Dyksma S."/>
        </authorList>
    </citation>
    <scope>NUCLEOTIDE SEQUENCE</scope>
    <source>
        <strain evidence="1">W5</strain>
    </source>
</reference>
<organism evidence="1 2">
    <name type="scientific">Candidatus Syntrophosphaera thermopropionivorans</name>
    <dbReference type="NCBI Taxonomy" id="2593015"/>
    <lineage>
        <taxon>Bacteria</taxon>
        <taxon>Pseudomonadati</taxon>
        <taxon>Candidatus Cloacimonadota</taxon>
        <taxon>Candidatus Cloacimonadia</taxon>
        <taxon>Candidatus Cloacimonadales</taxon>
        <taxon>Candidatus Cloacimonadaceae</taxon>
        <taxon>Candidatus Syntrophosphaera</taxon>
    </lineage>
</organism>
<dbReference type="EMBL" id="SMOG01000018">
    <property type="protein sequence ID" value="TDF72732.1"/>
    <property type="molecule type" value="Genomic_DNA"/>
</dbReference>
<gene>
    <name evidence="1" type="ORF">E0946_05545</name>
</gene>
<sequence length="1041" mass="121304">MYKNIDLKATPQDLEGSIRQYWKQHNLLQKSVLFREGAPNFIFYEGPPTANGTPGIHHVMARTLKDVVCRYKTMTGFQVKRKAGWDTHGLPVEIEVEKQLGLESKKAIEDYGIEKFCQACKESVWNYLDLWTKMTELMGYWIDLEHPYVTMYNEYIESVWYILNDFFKRGLLYKAHKIVPYCPSCGTPLSSHEVAQGYKEVEDPSIYIKFKAREEDNTWYLAWTTTPWTLISNVALAVHPDFTYVKVFHKGEYYILAKERLDVLDGEYEIISEFSGRELEYKQYEPLFNFLPVDKPAWYIGLADYVSMEEGTGIVHTAPAFGQDDYQLGKKYNLPLVQPVDAEGKFTSSVEPWAGIFVKAADKDIIRFLKEKGNLYKREQVKHSYPHCWRCQSPLIYYARDTWYIRTSDFKEQLLENNRQIRWYPPFVGEKRFGEWLENNVDWALSRDRFWGTPLNIWICNDCGARTSIGSIQELRDKGTLKNGLPIPENLELHRPYIDEVVLKCEHCGGTMIRTPEVIDCWFDSGSMPFAQWHYPFENADNFDKELFPADFISEGIDQTRGWFYSLLAISTLFKGVSSYKSCLVNEMILDKNGQKMSKSKGNAVDPIELMQEYGADAIRWYLLEVSPPWVPTRFDVDGVREIVGKFIGTLKNTYSFFATYANIDGYDASSYSLDWQRIAELDRWIISRLHSLINKVREWMEEYELTRAVRAIQDFVIDELSNWYVRRSRRRFWATGMTSDKIDAYNTLYQVLVTVAQLVAPFAPYLSEELFINLTGKESVHLTDYPLSHQEVIDLELENKMQVVIDLVSLGRAARNACQIKIRQPLEKMYLPAKYKDIVESMRELILEEVNIHNLVYVSEEDDFVQYEVKPQFKIMGPKYGKQMKAITEALSKLKGQEVLSAFNSSGVYHLTDLGIDLVPEDVVVQIIPREGFVFESMNDKFVALDTTLTPDLLQEGYARELVNKIQFTRKEQDFDILDRIVVEWYGDDDIQAAIDKYNEYIKKETLSDELRRVNSSQNMQVYDINGKEVYLKIYKVENK</sequence>
<keyword evidence="2" id="KW-1185">Reference proteome</keyword>
<keyword evidence="1" id="KW-0436">Ligase</keyword>
<accession>A0AC61QIG5</accession>
<dbReference type="EC" id="6.1.1.5" evidence="1"/>
<dbReference type="Proteomes" id="UP000294588">
    <property type="component" value="Unassembled WGS sequence"/>
</dbReference>
<proteinExistence type="predicted"/>
<protein>
    <submittedName>
        <fullName evidence="1">Isoleucine--tRNA ligase</fullName>
        <ecNumber evidence="1">6.1.1.5</ecNumber>
    </submittedName>
</protein>
<name>A0AC61QIG5_9BACT</name>
<evidence type="ECO:0000313" key="1">
    <source>
        <dbReference type="EMBL" id="TDF72732.1"/>
    </source>
</evidence>